<proteinExistence type="predicted"/>
<reference evidence="2 3" key="1">
    <citation type="submission" date="2024-06" db="EMBL/GenBank/DDBJ databases">
        <title>Genomic Encyclopedia of Type Strains, Phase IV (KMG-IV): sequencing the most valuable type-strain genomes for metagenomic binning, comparative biology and taxonomic classification.</title>
        <authorList>
            <person name="Goeker M."/>
        </authorList>
    </citation>
    <scope>NUCLEOTIDE SEQUENCE [LARGE SCALE GENOMIC DNA]</scope>
    <source>
        <strain evidence="2 3">DSM 28303</strain>
    </source>
</reference>
<dbReference type="EMBL" id="JBEPLO010000021">
    <property type="protein sequence ID" value="MET3558662.1"/>
    <property type="molecule type" value="Genomic_DNA"/>
</dbReference>
<keyword evidence="1" id="KW-0175">Coiled coil</keyword>
<evidence type="ECO:0000313" key="3">
    <source>
        <dbReference type="Proteomes" id="UP001549122"/>
    </source>
</evidence>
<evidence type="ECO:0000313" key="2">
    <source>
        <dbReference type="EMBL" id="MET3558662.1"/>
    </source>
</evidence>
<dbReference type="RefSeq" id="WP_354365790.1">
    <property type="nucleotide sequence ID" value="NZ_JBEPLO010000021.1"/>
</dbReference>
<evidence type="ECO:0000256" key="1">
    <source>
        <dbReference type="SAM" id="Coils"/>
    </source>
</evidence>
<keyword evidence="3" id="KW-1185">Reference proteome</keyword>
<protein>
    <submittedName>
        <fullName evidence="2">Mg2+ and Co2+ transporter CorA</fullName>
    </submittedName>
</protein>
<feature type="coiled-coil region" evidence="1">
    <location>
        <begin position="36"/>
        <end position="70"/>
    </location>
</feature>
<comment type="caution">
    <text evidence="2">The sequence shown here is derived from an EMBL/GenBank/DDBJ whole genome shotgun (WGS) entry which is preliminary data.</text>
</comment>
<dbReference type="Proteomes" id="UP001549122">
    <property type="component" value="Unassembled WGS sequence"/>
</dbReference>
<name>A0ABV2FJF1_9STRE</name>
<sequence length="86" mass="9966">MLNKLKKIFGFDEWELTEQTSSTNNLIEIRALQSKIRALEEIIGQKNKVLQELSKENMELGRDRQRLADMVASQSRLIDVYENQAG</sequence>
<organism evidence="2 3">
    <name type="scientific">Streptococcus rupicaprae</name>
    <dbReference type="NCBI Taxonomy" id="759619"/>
    <lineage>
        <taxon>Bacteria</taxon>
        <taxon>Bacillati</taxon>
        <taxon>Bacillota</taxon>
        <taxon>Bacilli</taxon>
        <taxon>Lactobacillales</taxon>
        <taxon>Streptococcaceae</taxon>
        <taxon>Streptococcus</taxon>
    </lineage>
</organism>
<gene>
    <name evidence="2" type="ORF">ABID29_001788</name>
</gene>
<accession>A0ABV2FJF1</accession>